<keyword evidence="3" id="KW-0808">Transferase</keyword>
<keyword evidence="6 9" id="KW-0472">Membrane</keyword>
<accession>A0ABW5RGN2</accession>
<evidence type="ECO:0000256" key="9">
    <source>
        <dbReference type="SAM" id="Phobius"/>
    </source>
</evidence>
<keyword evidence="5 9" id="KW-1133">Transmembrane helix</keyword>
<dbReference type="Proteomes" id="UP001597453">
    <property type="component" value="Unassembled WGS sequence"/>
</dbReference>
<keyword evidence="11" id="KW-1185">Reference proteome</keyword>
<comment type="similarity">
    <text evidence="7">Belongs to the glycosyltransferase 87 family.</text>
</comment>
<feature type="transmembrane region" description="Helical" evidence="9">
    <location>
        <begin position="33"/>
        <end position="54"/>
    </location>
</feature>
<evidence type="ECO:0000313" key="10">
    <source>
        <dbReference type="EMBL" id="MFD2674093.1"/>
    </source>
</evidence>
<feature type="transmembrane region" description="Helical" evidence="9">
    <location>
        <begin position="330"/>
        <end position="348"/>
    </location>
</feature>
<gene>
    <name evidence="10" type="ORF">ACFSUQ_02085</name>
</gene>
<feature type="transmembrane region" description="Helical" evidence="9">
    <location>
        <begin position="354"/>
        <end position="370"/>
    </location>
</feature>
<dbReference type="EMBL" id="JBHUNF010000001">
    <property type="protein sequence ID" value="MFD2674093.1"/>
    <property type="molecule type" value="Genomic_DNA"/>
</dbReference>
<feature type="transmembrane region" description="Helical" evidence="9">
    <location>
        <begin position="149"/>
        <end position="182"/>
    </location>
</feature>
<dbReference type="RefSeq" id="WP_159421315.1">
    <property type="nucleotide sequence ID" value="NZ_JBHUNF010000001.1"/>
</dbReference>
<keyword evidence="2" id="KW-1003">Cell membrane</keyword>
<evidence type="ECO:0000256" key="5">
    <source>
        <dbReference type="ARBA" id="ARBA00022989"/>
    </source>
</evidence>
<feature type="transmembrane region" description="Helical" evidence="9">
    <location>
        <begin position="111"/>
        <end position="133"/>
    </location>
</feature>
<proteinExistence type="inferred from homology"/>
<evidence type="ECO:0000256" key="1">
    <source>
        <dbReference type="ARBA" id="ARBA00004651"/>
    </source>
</evidence>
<feature type="transmembrane region" description="Helical" evidence="9">
    <location>
        <begin position="220"/>
        <end position="240"/>
    </location>
</feature>
<feature type="transmembrane region" description="Helical" evidence="9">
    <location>
        <begin position="377"/>
        <end position="396"/>
    </location>
</feature>
<comment type="caution">
    <text evidence="10">The sequence shown here is derived from an EMBL/GenBank/DDBJ whole genome shotgun (WGS) entry which is preliminary data.</text>
</comment>
<evidence type="ECO:0000256" key="7">
    <source>
        <dbReference type="ARBA" id="ARBA00024033"/>
    </source>
</evidence>
<feature type="transmembrane region" description="Helical" evidence="9">
    <location>
        <begin position="300"/>
        <end position="323"/>
    </location>
</feature>
<dbReference type="InterPro" id="IPR018584">
    <property type="entry name" value="GT87"/>
</dbReference>
<evidence type="ECO:0000256" key="2">
    <source>
        <dbReference type="ARBA" id="ARBA00022475"/>
    </source>
</evidence>
<reference evidence="11" key="1">
    <citation type="journal article" date="2019" name="Int. J. Syst. Evol. Microbiol.">
        <title>The Global Catalogue of Microorganisms (GCM) 10K type strain sequencing project: providing services to taxonomists for standard genome sequencing and annotation.</title>
        <authorList>
            <consortium name="The Broad Institute Genomics Platform"/>
            <consortium name="The Broad Institute Genome Sequencing Center for Infectious Disease"/>
            <person name="Wu L."/>
            <person name="Ma J."/>
        </authorList>
    </citation>
    <scope>NUCLEOTIDE SEQUENCE [LARGE SCALE GENOMIC DNA]</scope>
    <source>
        <strain evidence="11">TISTR 1511</strain>
    </source>
</reference>
<comment type="subcellular location">
    <subcellularLocation>
        <location evidence="1">Cell membrane</location>
        <topology evidence="1">Multi-pass membrane protein</topology>
    </subcellularLocation>
</comment>
<feature type="region of interest" description="Disordered" evidence="8">
    <location>
        <begin position="1"/>
        <end position="26"/>
    </location>
</feature>
<keyword evidence="4 9" id="KW-0812">Transmembrane</keyword>
<dbReference type="Pfam" id="PF09594">
    <property type="entry name" value="GT87"/>
    <property type="match status" value="1"/>
</dbReference>
<feature type="transmembrane region" description="Helical" evidence="9">
    <location>
        <begin position="408"/>
        <end position="430"/>
    </location>
</feature>
<evidence type="ECO:0000256" key="3">
    <source>
        <dbReference type="ARBA" id="ARBA00022679"/>
    </source>
</evidence>
<evidence type="ECO:0000313" key="11">
    <source>
        <dbReference type="Proteomes" id="UP001597453"/>
    </source>
</evidence>
<evidence type="ECO:0000256" key="6">
    <source>
        <dbReference type="ARBA" id="ARBA00023136"/>
    </source>
</evidence>
<protein>
    <submittedName>
        <fullName evidence="10">Glycosyltransferase 87 family protein</fullName>
    </submittedName>
</protein>
<organism evidence="10 11">
    <name type="scientific">Gulosibacter bifidus</name>
    <dbReference type="NCBI Taxonomy" id="272239"/>
    <lineage>
        <taxon>Bacteria</taxon>
        <taxon>Bacillati</taxon>
        <taxon>Actinomycetota</taxon>
        <taxon>Actinomycetes</taxon>
        <taxon>Micrococcales</taxon>
        <taxon>Microbacteriaceae</taxon>
        <taxon>Gulosibacter</taxon>
    </lineage>
</organism>
<name>A0ABW5RGN2_9MICO</name>
<sequence>MNERFDRSMKPAADGAAGVDAAERSTKRRPQGISGLETLAIFLAMAGVHAYMLWFASWHESIPFNDVTTVYRGWLDDAAASGEIPGIHAPLVYPVLAIVPMWLASVIGGEHLYAVGWIVVVFLANCLPLYLLAAHDANAFNARLRLRAAWWWVIAVALLGPAALGRIDAITIPIVIAALLFARRKVATSGALLTIGAWIKVWPAAAFVALVTAHRHRLRAILAGAVVTALVIVTALLVGGTDAFSNLTSFVSGQTGRGLQVESVAAGWFVWLGSIDVPGYQIFFNSEIITVEITGPGTAAVAGVLTPLMFILMLGFVAMAVWSLRNGGQFARVLPALTLGLVATFIAANKVGSPQFYGWLAAPIVLGMIWDGRRYRLPAIVGWVVAALTQLIYPFMYQFVMSAHDAGALVLGVRNLLLLTLLVMAFRLLLPVRRRRFVPLRASLTAGK</sequence>
<feature type="transmembrane region" description="Helical" evidence="9">
    <location>
        <begin position="188"/>
        <end position="213"/>
    </location>
</feature>
<evidence type="ECO:0000256" key="4">
    <source>
        <dbReference type="ARBA" id="ARBA00022692"/>
    </source>
</evidence>
<evidence type="ECO:0000256" key="8">
    <source>
        <dbReference type="SAM" id="MobiDB-lite"/>
    </source>
</evidence>